<dbReference type="Pfam" id="PF25601">
    <property type="entry name" value="AAA_lid_14"/>
    <property type="match status" value="1"/>
</dbReference>
<dbReference type="OrthoDB" id="9761705at2"/>
<evidence type="ECO:0000259" key="5">
    <source>
        <dbReference type="PROSITE" id="PS50045"/>
    </source>
</evidence>
<gene>
    <name evidence="6" type="ORF">EZJ19_05315</name>
</gene>
<proteinExistence type="predicted"/>
<reference evidence="6 7" key="1">
    <citation type="submission" date="2019-03" db="EMBL/GenBank/DDBJ databases">
        <title>Genome sequence of Thiobacillaceae bacterium LSR1, a sulfur-oxidizing bacterium isolated from freshwater sediment.</title>
        <authorList>
            <person name="Li S."/>
        </authorList>
    </citation>
    <scope>NUCLEOTIDE SEQUENCE [LARGE SCALE GENOMIC DNA]</scope>
    <source>
        <strain evidence="6 7">LSR1</strain>
    </source>
</reference>
<dbReference type="Pfam" id="PF02954">
    <property type="entry name" value="HTH_8"/>
    <property type="match status" value="1"/>
</dbReference>
<protein>
    <submittedName>
        <fullName evidence="6">Sigma-54-dependent Fis family transcriptional regulator</fullName>
    </submittedName>
</protein>
<dbReference type="InterPro" id="IPR002078">
    <property type="entry name" value="Sigma_54_int"/>
</dbReference>
<dbReference type="GO" id="GO:0005524">
    <property type="term" value="F:ATP binding"/>
    <property type="evidence" value="ECO:0007669"/>
    <property type="project" value="UniProtKB-KW"/>
</dbReference>
<dbReference type="EMBL" id="SJZB01000018">
    <property type="protein sequence ID" value="TCJ16322.1"/>
    <property type="molecule type" value="Genomic_DNA"/>
</dbReference>
<evidence type="ECO:0000313" key="6">
    <source>
        <dbReference type="EMBL" id="TCJ16322.1"/>
    </source>
</evidence>
<dbReference type="SUPFAM" id="SSF46689">
    <property type="entry name" value="Homeodomain-like"/>
    <property type="match status" value="1"/>
</dbReference>
<dbReference type="InterPro" id="IPR009057">
    <property type="entry name" value="Homeodomain-like_sf"/>
</dbReference>
<dbReference type="GO" id="GO:0006355">
    <property type="term" value="P:regulation of DNA-templated transcription"/>
    <property type="evidence" value="ECO:0007669"/>
    <property type="project" value="InterPro"/>
</dbReference>
<dbReference type="PANTHER" id="PTHR32071">
    <property type="entry name" value="TRANSCRIPTIONAL REGULATORY PROTEIN"/>
    <property type="match status" value="1"/>
</dbReference>
<feature type="domain" description="Sigma-54 factor interaction" evidence="5">
    <location>
        <begin position="23"/>
        <end position="254"/>
    </location>
</feature>
<keyword evidence="3" id="KW-0805">Transcription regulation</keyword>
<keyword evidence="1" id="KW-0547">Nucleotide-binding</keyword>
<dbReference type="Proteomes" id="UP000295443">
    <property type="component" value="Unassembled WGS sequence"/>
</dbReference>
<name>A0A4V2NW81_9PROT</name>
<keyword evidence="7" id="KW-1185">Reference proteome</keyword>
<dbReference type="GO" id="GO:0043565">
    <property type="term" value="F:sequence-specific DNA binding"/>
    <property type="evidence" value="ECO:0007669"/>
    <property type="project" value="InterPro"/>
</dbReference>
<comment type="caution">
    <text evidence="6">The sequence shown here is derived from an EMBL/GenBank/DDBJ whole genome shotgun (WGS) entry which is preliminary data.</text>
</comment>
<organism evidence="6 7">
    <name type="scientific">Parasulfuritortus cantonensis</name>
    <dbReference type="NCBI Taxonomy" id="2528202"/>
    <lineage>
        <taxon>Bacteria</taxon>
        <taxon>Pseudomonadati</taxon>
        <taxon>Pseudomonadota</taxon>
        <taxon>Betaproteobacteria</taxon>
        <taxon>Nitrosomonadales</taxon>
        <taxon>Thiobacillaceae</taxon>
        <taxon>Parasulfuritortus</taxon>
    </lineage>
</organism>
<dbReference type="Gene3D" id="1.10.8.60">
    <property type="match status" value="1"/>
</dbReference>
<accession>A0A4V2NW81</accession>
<dbReference type="Gene3D" id="3.40.50.300">
    <property type="entry name" value="P-loop containing nucleotide triphosphate hydrolases"/>
    <property type="match status" value="1"/>
</dbReference>
<dbReference type="AlphaFoldDB" id="A0A4V2NW81"/>
<keyword evidence="2" id="KW-0067">ATP-binding</keyword>
<dbReference type="InterPro" id="IPR058031">
    <property type="entry name" value="AAA_lid_NorR"/>
</dbReference>
<dbReference type="PANTHER" id="PTHR32071:SF122">
    <property type="entry name" value="SIGMA FACTOR"/>
    <property type="match status" value="1"/>
</dbReference>
<dbReference type="Gene3D" id="1.10.10.60">
    <property type="entry name" value="Homeodomain-like"/>
    <property type="match status" value="1"/>
</dbReference>
<dbReference type="RefSeq" id="WP_131445250.1">
    <property type="nucleotide sequence ID" value="NZ_SJZB01000018.1"/>
</dbReference>
<evidence type="ECO:0000256" key="4">
    <source>
        <dbReference type="ARBA" id="ARBA00023163"/>
    </source>
</evidence>
<dbReference type="PROSITE" id="PS00676">
    <property type="entry name" value="SIGMA54_INTERACT_2"/>
    <property type="match status" value="1"/>
</dbReference>
<dbReference type="SMART" id="SM00382">
    <property type="entry name" value="AAA"/>
    <property type="match status" value="1"/>
</dbReference>
<dbReference type="CDD" id="cd00009">
    <property type="entry name" value="AAA"/>
    <property type="match status" value="1"/>
</dbReference>
<dbReference type="InterPro" id="IPR025943">
    <property type="entry name" value="Sigma_54_int_dom_ATP-bd_2"/>
</dbReference>
<dbReference type="FunFam" id="3.40.50.300:FF:000006">
    <property type="entry name" value="DNA-binding transcriptional regulator NtrC"/>
    <property type="match status" value="1"/>
</dbReference>
<keyword evidence="4" id="KW-0804">Transcription</keyword>
<dbReference type="InterPro" id="IPR003593">
    <property type="entry name" value="AAA+_ATPase"/>
</dbReference>
<dbReference type="Pfam" id="PF00158">
    <property type="entry name" value="Sigma54_activat"/>
    <property type="match status" value="1"/>
</dbReference>
<evidence type="ECO:0000313" key="7">
    <source>
        <dbReference type="Proteomes" id="UP000295443"/>
    </source>
</evidence>
<evidence type="ECO:0000256" key="2">
    <source>
        <dbReference type="ARBA" id="ARBA00022840"/>
    </source>
</evidence>
<dbReference type="InterPro" id="IPR027417">
    <property type="entry name" value="P-loop_NTPase"/>
</dbReference>
<sequence length="346" mass="38350">MASPQQLTLAASTPASDIAVRGIVARSQQMRDLLRDVVLYSNCDANALILGDTGTGKESIARALHQGHATRWRGPFVSVNCGAIPDGLFESEFFGYTKGAFTGAVTDHAGYLEQAHGGTLFLDELGELPLHQQVKLLRVLEQRTVTRLGSRTPVQVDFRLVAATNRDLRRMAAQGGFRTDLYYRVAVLVFRLPSLDERGPEDKRAIFETILRRLAERNGYRLGNVPEWLLDAVERCHFQGNVRELINLAERVAITCQATGGWNADLLTAMLHHPPGADTAPARSWSAREEAERDRILAHLENHGWRRQVTATALGISRKVLWEKMRKYCLFEAPSLDAGNGGRLGS</sequence>
<dbReference type="PROSITE" id="PS50045">
    <property type="entry name" value="SIGMA54_INTERACT_4"/>
    <property type="match status" value="1"/>
</dbReference>
<dbReference type="InterPro" id="IPR002197">
    <property type="entry name" value="HTH_Fis"/>
</dbReference>
<dbReference type="SUPFAM" id="SSF52540">
    <property type="entry name" value="P-loop containing nucleoside triphosphate hydrolases"/>
    <property type="match status" value="1"/>
</dbReference>
<evidence type="ECO:0000256" key="1">
    <source>
        <dbReference type="ARBA" id="ARBA00022741"/>
    </source>
</evidence>
<evidence type="ECO:0000256" key="3">
    <source>
        <dbReference type="ARBA" id="ARBA00023015"/>
    </source>
</evidence>